<dbReference type="PROSITE" id="PS50949">
    <property type="entry name" value="HTH_GNTR"/>
    <property type="match status" value="1"/>
</dbReference>
<dbReference type="GO" id="GO:0003700">
    <property type="term" value="F:DNA-binding transcription factor activity"/>
    <property type="evidence" value="ECO:0007669"/>
    <property type="project" value="InterPro"/>
</dbReference>
<dbReference type="SUPFAM" id="SSF46785">
    <property type="entry name" value="Winged helix' DNA-binding domain"/>
    <property type="match status" value="1"/>
</dbReference>
<dbReference type="InterPro" id="IPR000524">
    <property type="entry name" value="Tscrpt_reg_HTH_GntR"/>
</dbReference>
<keyword evidence="1" id="KW-0805">Transcription regulation</keyword>
<evidence type="ECO:0000256" key="1">
    <source>
        <dbReference type="ARBA" id="ARBA00023015"/>
    </source>
</evidence>
<keyword evidence="3" id="KW-0804">Transcription</keyword>
<dbReference type="InterPro" id="IPR011711">
    <property type="entry name" value="GntR_C"/>
</dbReference>
<protein>
    <submittedName>
        <fullName evidence="5">DNA-binding transcriptional regulator, GntR family</fullName>
    </submittedName>
</protein>
<evidence type="ECO:0000259" key="4">
    <source>
        <dbReference type="PROSITE" id="PS50949"/>
    </source>
</evidence>
<organism evidence="5 6">
    <name type="scientific">Rhizobium lusitanum</name>
    <dbReference type="NCBI Taxonomy" id="293958"/>
    <lineage>
        <taxon>Bacteria</taxon>
        <taxon>Pseudomonadati</taxon>
        <taxon>Pseudomonadota</taxon>
        <taxon>Alphaproteobacteria</taxon>
        <taxon>Hyphomicrobiales</taxon>
        <taxon>Rhizobiaceae</taxon>
        <taxon>Rhizobium/Agrobacterium group</taxon>
        <taxon>Rhizobium</taxon>
    </lineage>
</organism>
<sequence length="213" mass="24389">MNSLEAEATARAKEAETPDVTELILQDILAGRLPPGTWLKQIDLERRYNCTRPEVRRALDRLVQKRLVEHVPNRGYHVHEQDGRRAQEVSDIRVILETAVSDRIVANAGEDDVANLRALASRFDELVLTGTMLELYEANLAFHRHLLALAGNQELVELITEIRQRTSSAPVSQWRTRARIEQSGHEHQLMVDAIEKRDVDMLKELTRRHILQA</sequence>
<dbReference type="RefSeq" id="WP_037191551.1">
    <property type="nucleotide sequence ID" value="NZ_FMAF01000007.1"/>
</dbReference>
<keyword evidence="2 5" id="KW-0238">DNA-binding</keyword>
<dbReference type="PANTHER" id="PTHR43537">
    <property type="entry name" value="TRANSCRIPTIONAL REGULATOR, GNTR FAMILY"/>
    <property type="match status" value="1"/>
</dbReference>
<evidence type="ECO:0000256" key="2">
    <source>
        <dbReference type="ARBA" id="ARBA00023125"/>
    </source>
</evidence>
<proteinExistence type="predicted"/>
<dbReference type="EMBL" id="FMAF01000007">
    <property type="protein sequence ID" value="SCB32949.1"/>
    <property type="molecule type" value="Genomic_DNA"/>
</dbReference>
<evidence type="ECO:0000256" key="3">
    <source>
        <dbReference type="ARBA" id="ARBA00023163"/>
    </source>
</evidence>
<dbReference type="InterPro" id="IPR008920">
    <property type="entry name" value="TF_FadR/GntR_C"/>
</dbReference>
<dbReference type="InterPro" id="IPR036388">
    <property type="entry name" value="WH-like_DNA-bd_sf"/>
</dbReference>
<reference evidence="5 6" key="1">
    <citation type="submission" date="2016-08" db="EMBL/GenBank/DDBJ databases">
        <authorList>
            <person name="Seilhamer J.J."/>
        </authorList>
    </citation>
    <scope>NUCLEOTIDE SEQUENCE [LARGE SCALE GENOMIC DNA]</scope>
    <source>
        <strain evidence="5 6">P1-7</strain>
    </source>
</reference>
<dbReference type="Proteomes" id="UP000199205">
    <property type="component" value="Unassembled WGS sequence"/>
</dbReference>
<dbReference type="GO" id="GO:0003677">
    <property type="term" value="F:DNA binding"/>
    <property type="evidence" value="ECO:0007669"/>
    <property type="project" value="UniProtKB-KW"/>
</dbReference>
<dbReference type="SMART" id="SM00895">
    <property type="entry name" value="FCD"/>
    <property type="match status" value="1"/>
</dbReference>
<dbReference type="PANTHER" id="PTHR43537:SF45">
    <property type="entry name" value="GNTR FAMILY REGULATORY PROTEIN"/>
    <property type="match status" value="1"/>
</dbReference>
<dbReference type="Gene3D" id="1.10.10.10">
    <property type="entry name" value="Winged helix-like DNA-binding domain superfamily/Winged helix DNA-binding domain"/>
    <property type="match status" value="1"/>
</dbReference>
<dbReference type="OrthoDB" id="6087511at2"/>
<feature type="domain" description="HTH gntR-type" evidence="4">
    <location>
        <begin position="14"/>
        <end position="81"/>
    </location>
</feature>
<name>A0A1C3VZ17_9HYPH</name>
<dbReference type="Pfam" id="PF00392">
    <property type="entry name" value="GntR"/>
    <property type="match status" value="1"/>
</dbReference>
<dbReference type="InterPro" id="IPR036390">
    <property type="entry name" value="WH_DNA-bd_sf"/>
</dbReference>
<accession>A0A1C3VZ17</accession>
<dbReference type="Pfam" id="PF07729">
    <property type="entry name" value="FCD"/>
    <property type="match status" value="1"/>
</dbReference>
<evidence type="ECO:0000313" key="5">
    <source>
        <dbReference type="EMBL" id="SCB32949.1"/>
    </source>
</evidence>
<dbReference type="SMART" id="SM00345">
    <property type="entry name" value="HTH_GNTR"/>
    <property type="match status" value="1"/>
</dbReference>
<dbReference type="Gene3D" id="1.20.120.530">
    <property type="entry name" value="GntR ligand-binding domain-like"/>
    <property type="match status" value="1"/>
</dbReference>
<evidence type="ECO:0000313" key="6">
    <source>
        <dbReference type="Proteomes" id="UP000199205"/>
    </source>
</evidence>
<dbReference type="AlphaFoldDB" id="A0A1C3VZ17"/>
<gene>
    <name evidence="5" type="ORF">GA0061101_107159</name>
</gene>
<dbReference type="SUPFAM" id="SSF48008">
    <property type="entry name" value="GntR ligand-binding domain-like"/>
    <property type="match status" value="1"/>
</dbReference>